<organism evidence="5 6">
    <name type="scientific">Rotaria sordida</name>
    <dbReference type="NCBI Taxonomy" id="392033"/>
    <lineage>
        <taxon>Eukaryota</taxon>
        <taxon>Metazoa</taxon>
        <taxon>Spiralia</taxon>
        <taxon>Gnathifera</taxon>
        <taxon>Rotifera</taxon>
        <taxon>Eurotatoria</taxon>
        <taxon>Bdelloidea</taxon>
        <taxon>Philodinida</taxon>
        <taxon>Philodinidae</taxon>
        <taxon>Rotaria</taxon>
    </lineage>
</organism>
<dbReference type="SUPFAM" id="SSF57196">
    <property type="entry name" value="EGF/Laminin"/>
    <property type="match status" value="1"/>
</dbReference>
<keyword evidence="1 3" id="KW-0245">EGF-like domain</keyword>
<evidence type="ECO:0000313" key="5">
    <source>
        <dbReference type="EMBL" id="CAF4373288.1"/>
    </source>
</evidence>
<keyword evidence="2 3" id="KW-1015">Disulfide bond</keyword>
<dbReference type="Gene3D" id="2.10.25.10">
    <property type="entry name" value="Laminin"/>
    <property type="match status" value="1"/>
</dbReference>
<sequence>GSKCYLKSSICQTSNNPCQNNGLCIPVDDRMSLNKSTCLCTENFYETRCENMKN</sequence>
<dbReference type="InterPro" id="IPR000742">
    <property type="entry name" value="EGF"/>
</dbReference>
<evidence type="ECO:0000313" key="6">
    <source>
        <dbReference type="Proteomes" id="UP000663874"/>
    </source>
</evidence>
<evidence type="ECO:0000256" key="3">
    <source>
        <dbReference type="PROSITE-ProRule" id="PRU00076"/>
    </source>
</evidence>
<reference evidence="5" key="1">
    <citation type="submission" date="2021-02" db="EMBL/GenBank/DDBJ databases">
        <authorList>
            <person name="Nowell W R."/>
        </authorList>
    </citation>
    <scope>NUCLEOTIDE SEQUENCE</scope>
</reference>
<comment type="caution">
    <text evidence="3">Lacks conserved residue(s) required for the propagation of feature annotation.</text>
</comment>
<name>A0A820MIK5_9BILA</name>
<evidence type="ECO:0000256" key="2">
    <source>
        <dbReference type="ARBA" id="ARBA00023157"/>
    </source>
</evidence>
<feature type="non-terminal residue" evidence="5">
    <location>
        <position position="1"/>
    </location>
</feature>
<feature type="domain" description="EGF-like" evidence="4">
    <location>
        <begin position="7"/>
        <end position="50"/>
    </location>
</feature>
<dbReference type="AlphaFoldDB" id="A0A820MIK5"/>
<proteinExistence type="predicted"/>
<dbReference type="PROSITE" id="PS50026">
    <property type="entry name" value="EGF_3"/>
    <property type="match status" value="1"/>
</dbReference>
<gene>
    <name evidence="5" type="ORF">FNK824_LOCUS43069</name>
</gene>
<comment type="caution">
    <text evidence="5">The sequence shown here is derived from an EMBL/GenBank/DDBJ whole genome shotgun (WGS) entry which is preliminary data.</text>
</comment>
<dbReference type="FunFam" id="2.10.25.10:FF:000118">
    <property type="entry name" value="protein delta homolog 2"/>
    <property type="match status" value="1"/>
</dbReference>
<dbReference type="Pfam" id="PF00008">
    <property type="entry name" value="EGF"/>
    <property type="match status" value="1"/>
</dbReference>
<evidence type="ECO:0000256" key="1">
    <source>
        <dbReference type="ARBA" id="ARBA00022536"/>
    </source>
</evidence>
<dbReference type="Proteomes" id="UP000663874">
    <property type="component" value="Unassembled WGS sequence"/>
</dbReference>
<feature type="disulfide bond" evidence="3">
    <location>
        <begin position="40"/>
        <end position="49"/>
    </location>
</feature>
<evidence type="ECO:0000259" key="4">
    <source>
        <dbReference type="PROSITE" id="PS50026"/>
    </source>
</evidence>
<protein>
    <recommendedName>
        <fullName evidence="4">EGF-like domain-containing protein</fullName>
    </recommendedName>
</protein>
<dbReference type="EMBL" id="CAJOBE010056332">
    <property type="protein sequence ID" value="CAF4373288.1"/>
    <property type="molecule type" value="Genomic_DNA"/>
</dbReference>
<accession>A0A820MIK5</accession>